<dbReference type="InterPro" id="IPR039425">
    <property type="entry name" value="RNA_pol_sigma-70-like"/>
</dbReference>
<dbReference type="InterPro" id="IPR013324">
    <property type="entry name" value="RNA_pol_sigma_r3/r4-like"/>
</dbReference>
<proteinExistence type="inferred from homology"/>
<dbReference type="CDD" id="cd06171">
    <property type="entry name" value="Sigma70_r4"/>
    <property type="match status" value="1"/>
</dbReference>
<evidence type="ECO:0000313" key="10">
    <source>
        <dbReference type="Proteomes" id="UP001239462"/>
    </source>
</evidence>
<dbReference type="InterPro" id="IPR014284">
    <property type="entry name" value="RNA_pol_sigma-70_dom"/>
</dbReference>
<dbReference type="Proteomes" id="UP001239462">
    <property type="component" value="Unassembled WGS sequence"/>
</dbReference>
<reference evidence="9 10" key="1">
    <citation type="submission" date="2023-06" db="EMBL/GenBank/DDBJ databases">
        <title>Roseiconus lacunae JC819 isolated from Gulf of Mannar region, Tamil Nadu.</title>
        <authorList>
            <person name="Pk S."/>
            <person name="Ch S."/>
            <person name="Ch V.R."/>
        </authorList>
    </citation>
    <scope>NUCLEOTIDE SEQUENCE [LARGE SCALE GENOMIC DNA]</scope>
    <source>
        <strain evidence="9 10">JC819</strain>
    </source>
</reference>
<dbReference type="PANTHER" id="PTHR43133:SF8">
    <property type="entry name" value="RNA POLYMERASE SIGMA FACTOR HI_1459-RELATED"/>
    <property type="match status" value="1"/>
</dbReference>
<evidence type="ECO:0000256" key="2">
    <source>
        <dbReference type="ARBA" id="ARBA00023015"/>
    </source>
</evidence>
<feature type="region of interest" description="Disordered" evidence="6">
    <location>
        <begin position="1"/>
        <end position="28"/>
    </location>
</feature>
<evidence type="ECO:0000259" key="7">
    <source>
        <dbReference type="Pfam" id="PF04542"/>
    </source>
</evidence>
<evidence type="ECO:0000313" key="9">
    <source>
        <dbReference type="EMBL" id="MDM4019093.1"/>
    </source>
</evidence>
<sequence>MSGNSPPADGSPPQPNPPGGPASPKNEIEAWNEVLEASRGGLRAFLSTKLPQAADVDDCLQAVSIAMLRMPPDVPPPARKAWLFRVAANQAALWWRKKSVADRALETALRSVPPAEAGQRHFADTDPLETAEVRQRVRQAIERLPESTRKIVRLRLRDGKPFREIAEQLDIPLGTALTRMRRAMDQLRIELNDLHELD</sequence>
<feature type="compositionally biased region" description="Pro residues" evidence="6">
    <location>
        <begin position="9"/>
        <end position="21"/>
    </location>
</feature>
<keyword evidence="10" id="KW-1185">Reference proteome</keyword>
<dbReference type="SUPFAM" id="SSF88659">
    <property type="entry name" value="Sigma3 and sigma4 domains of RNA polymerase sigma factors"/>
    <property type="match status" value="1"/>
</dbReference>
<dbReference type="InterPro" id="IPR007627">
    <property type="entry name" value="RNA_pol_sigma70_r2"/>
</dbReference>
<gene>
    <name evidence="9" type="ORF">QTN89_26805</name>
</gene>
<comment type="similarity">
    <text evidence="1">Belongs to the sigma-70 factor family. ECF subfamily.</text>
</comment>
<organism evidence="9 10">
    <name type="scientific">Roseiconus lacunae</name>
    <dbReference type="NCBI Taxonomy" id="2605694"/>
    <lineage>
        <taxon>Bacteria</taxon>
        <taxon>Pseudomonadati</taxon>
        <taxon>Planctomycetota</taxon>
        <taxon>Planctomycetia</taxon>
        <taxon>Pirellulales</taxon>
        <taxon>Pirellulaceae</taxon>
        <taxon>Roseiconus</taxon>
    </lineage>
</organism>
<evidence type="ECO:0000256" key="1">
    <source>
        <dbReference type="ARBA" id="ARBA00010641"/>
    </source>
</evidence>
<dbReference type="InterPro" id="IPR013325">
    <property type="entry name" value="RNA_pol_sigma_r2"/>
</dbReference>
<keyword evidence="2" id="KW-0805">Transcription regulation</keyword>
<dbReference type="EMBL" id="JASZZN010000031">
    <property type="protein sequence ID" value="MDM4019093.1"/>
    <property type="molecule type" value="Genomic_DNA"/>
</dbReference>
<evidence type="ECO:0000256" key="3">
    <source>
        <dbReference type="ARBA" id="ARBA00023082"/>
    </source>
</evidence>
<evidence type="ECO:0000256" key="5">
    <source>
        <dbReference type="ARBA" id="ARBA00023163"/>
    </source>
</evidence>
<evidence type="ECO:0000256" key="6">
    <source>
        <dbReference type="SAM" id="MobiDB-lite"/>
    </source>
</evidence>
<keyword evidence="3" id="KW-0731">Sigma factor</keyword>
<name>A0ABT7PRG2_9BACT</name>
<keyword evidence="4" id="KW-0238">DNA-binding</keyword>
<dbReference type="SUPFAM" id="SSF88946">
    <property type="entry name" value="Sigma2 domain of RNA polymerase sigma factors"/>
    <property type="match status" value="1"/>
</dbReference>
<dbReference type="Gene3D" id="1.10.1740.10">
    <property type="match status" value="1"/>
</dbReference>
<dbReference type="RefSeq" id="WP_149498059.1">
    <property type="nucleotide sequence ID" value="NZ_JASZZN010000031.1"/>
</dbReference>
<protein>
    <submittedName>
        <fullName evidence="9">Sigma-70 family RNA polymerase sigma factor</fullName>
    </submittedName>
</protein>
<dbReference type="InterPro" id="IPR036388">
    <property type="entry name" value="WH-like_DNA-bd_sf"/>
</dbReference>
<dbReference type="Gene3D" id="1.10.10.10">
    <property type="entry name" value="Winged helix-like DNA-binding domain superfamily/Winged helix DNA-binding domain"/>
    <property type="match status" value="1"/>
</dbReference>
<feature type="domain" description="RNA polymerase sigma factor 70 region 4 type 2" evidence="8">
    <location>
        <begin position="134"/>
        <end position="187"/>
    </location>
</feature>
<comment type="caution">
    <text evidence="9">The sequence shown here is derived from an EMBL/GenBank/DDBJ whole genome shotgun (WGS) entry which is preliminary data.</text>
</comment>
<feature type="domain" description="RNA polymerase sigma-70 region 2" evidence="7">
    <location>
        <begin position="39"/>
        <end position="99"/>
    </location>
</feature>
<dbReference type="PANTHER" id="PTHR43133">
    <property type="entry name" value="RNA POLYMERASE ECF-TYPE SIGMA FACTO"/>
    <property type="match status" value="1"/>
</dbReference>
<keyword evidence="5" id="KW-0804">Transcription</keyword>
<accession>A0ABT7PRG2</accession>
<dbReference type="InterPro" id="IPR013249">
    <property type="entry name" value="RNA_pol_sigma70_r4_t2"/>
</dbReference>
<dbReference type="Pfam" id="PF04542">
    <property type="entry name" value="Sigma70_r2"/>
    <property type="match status" value="1"/>
</dbReference>
<dbReference type="Pfam" id="PF08281">
    <property type="entry name" value="Sigma70_r4_2"/>
    <property type="match status" value="1"/>
</dbReference>
<evidence type="ECO:0000256" key="4">
    <source>
        <dbReference type="ARBA" id="ARBA00023125"/>
    </source>
</evidence>
<dbReference type="NCBIfam" id="TIGR02937">
    <property type="entry name" value="sigma70-ECF"/>
    <property type="match status" value="1"/>
</dbReference>
<evidence type="ECO:0000259" key="8">
    <source>
        <dbReference type="Pfam" id="PF08281"/>
    </source>
</evidence>